<accession>A0A2I0VW25</accession>
<sequence>MVGGKQSRYPSGSSLRVTLDPRFTKENDQATYQIYKMVRITISQSVNPNILSYSILYLFTHNSFPPRKVEKPLQYSLSPTRSGGVPSTIFTLLLTAEYLLIFLPPGEGRVPSRS</sequence>
<dbReference type="Proteomes" id="UP000233837">
    <property type="component" value="Unassembled WGS sequence"/>
</dbReference>
<dbReference type="AlphaFoldDB" id="A0A2I0VW25"/>
<dbReference type="EMBL" id="KZ503176">
    <property type="protein sequence ID" value="PKU67613.1"/>
    <property type="molecule type" value="Genomic_DNA"/>
</dbReference>
<reference evidence="1 2" key="1">
    <citation type="journal article" date="2016" name="Sci. Rep.">
        <title>The Dendrobium catenatum Lindl. genome sequence provides insights into polysaccharide synthase, floral development and adaptive evolution.</title>
        <authorList>
            <person name="Zhang G.Q."/>
            <person name="Xu Q."/>
            <person name="Bian C."/>
            <person name="Tsai W.C."/>
            <person name="Yeh C.M."/>
            <person name="Liu K.W."/>
            <person name="Yoshida K."/>
            <person name="Zhang L.S."/>
            <person name="Chang S.B."/>
            <person name="Chen F."/>
            <person name="Shi Y."/>
            <person name="Su Y.Y."/>
            <person name="Zhang Y.Q."/>
            <person name="Chen L.J."/>
            <person name="Yin Y."/>
            <person name="Lin M."/>
            <person name="Huang H."/>
            <person name="Deng H."/>
            <person name="Wang Z.W."/>
            <person name="Zhu S.L."/>
            <person name="Zhao X."/>
            <person name="Deng C."/>
            <person name="Niu S.C."/>
            <person name="Huang J."/>
            <person name="Wang M."/>
            <person name="Liu G.H."/>
            <person name="Yang H.J."/>
            <person name="Xiao X.J."/>
            <person name="Hsiao Y.Y."/>
            <person name="Wu W.L."/>
            <person name="Chen Y.Y."/>
            <person name="Mitsuda N."/>
            <person name="Ohme-Takagi M."/>
            <person name="Luo Y.B."/>
            <person name="Van de Peer Y."/>
            <person name="Liu Z.J."/>
        </authorList>
    </citation>
    <scope>NUCLEOTIDE SEQUENCE [LARGE SCALE GENOMIC DNA]</scope>
    <source>
        <tissue evidence="1">The whole plant</tissue>
    </source>
</reference>
<evidence type="ECO:0000313" key="1">
    <source>
        <dbReference type="EMBL" id="PKU67613.1"/>
    </source>
</evidence>
<keyword evidence="2" id="KW-1185">Reference proteome</keyword>
<evidence type="ECO:0000313" key="2">
    <source>
        <dbReference type="Proteomes" id="UP000233837"/>
    </source>
</evidence>
<organism evidence="1 2">
    <name type="scientific">Dendrobium catenatum</name>
    <dbReference type="NCBI Taxonomy" id="906689"/>
    <lineage>
        <taxon>Eukaryota</taxon>
        <taxon>Viridiplantae</taxon>
        <taxon>Streptophyta</taxon>
        <taxon>Embryophyta</taxon>
        <taxon>Tracheophyta</taxon>
        <taxon>Spermatophyta</taxon>
        <taxon>Magnoliopsida</taxon>
        <taxon>Liliopsida</taxon>
        <taxon>Asparagales</taxon>
        <taxon>Orchidaceae</taxon>
        <taxon>Epidendroideae</taxon>
        <taxon>Malaxideae</taxon>
        <taxon>Dendrobiinae</taxon>
        <taxon>Dendrobium</taxon>
    </lineage>
</organism>
<protein>
    <submittedName>
        <fullName evidence="1">Uncharacterized protein</fullName>
    </submittedName>
</protein>
<proteinExistence type="predicted"/>
<reference evidence="1 2" key="2">
    <citation type="journal article" date="2017" name="Nature">
        <title>The Apostasia genome and the evolution of orchids.</title>
        <authorList>
            <person name="Zhang G.Q."/>
            <person name="Liu K.W."/>
            <person name="Li Z."/>
            <person name="Lohaus R."/>
            <person name="Hsiao Y.Y."/>
            <person name="Niu S.C."/>
            <person name="Wang J.Y."/>
            <person name="Lin Y.C."/>
            <person name="Xu Q."/>
            <person name="Chen L.J."/>
            <person name="Yoshida K."/>
            <person name="Fujiwara S."/>
            <person name="Wang Z.W."/>
            <person name="Zhang Y.Q."/>
            <person name="Mitsuda N."/>
            <person name="Wang M."/>
            <person name="Liu G.H."/>
            <person name="Pecoraro L."/>
            <person name="Huang H.X."/>
            <person name="Xiao X.J."/>
            <person name="Lin M."/>
            <person name="Wu X.Y."/>
            <person name="Wu W.L."/>
            <person name="Chen Y.Y."/>
            <person name="Chang S.B."/>
            <person name="Sakamoto S."/>
            <person name="Ohme-Takagi M."/>
            <person name="Yagi M."/>
            <person name="Zeng S.J."/>
            <person name="Shen C.Y."/>
            <person name="Yeh C.M."/>
            <person name="Luo Y.B."/>
            <person name="Tsai W.C."/>
            <person name="Van de Peer Y."/>
            <person name="Liu Z.J."/>
        </authorList>
    </citation>
    <scope>NUCLEOTIDE SEQUENCE [LARGE SCALE GENOMIC DNA]</scope>
    <source>
        <tissue evidence="1">The whole plant</tissue>
    </source>
</reference>
<name>A0A2I0VW25_9ASPA</name>
<gene>
    <name evidence="1" type="ORF">MA16_Dca017690</name>
</gene>